<feature type="compositionally biased region" description="Polar residues" evidence="1">
    <location>
        <begin position="66"/>
        <end position="75"/>
    </location>
</feature>
<feature type="compositionally biased region" description="Polar residues" evidence="1">
    <location>
        <begin position="1"/>
        <end position="11"/>
    </location>
</feature>
<dbReference type="InterPro" id="IPR036259">
    <property type="entry name" value="MFS_trans_sf"/>
</dbReference>
<feature type="transmembrane region" description="Helical" evidence="2">
    <location>
        <begin position="213"/>
        <end position="231"/>
    </location>
</feature>
<feature type="transmembrane region" description="Helical" evidence="2">
    <location>
        <begin position="252"/>
        <end position="271"/>
    </location>
</feature>
<evidence type="ECO:0000256" key="1">
    <source>
        <dbReference type="SAM" id="MobiDB-lite"/>
    </source>
</evidence>
<keyword evidence="2" id="KW-0812">Transmembrane</keyword>
<proteinExistence type="predicted"/>
<organism evidence="3">
    <name type="scientific">Phaffia rhodozyma</name>
    <name type="common">Yeast</name>
    <name type="synonym">Xanthophyllomyces dendrorhous</name>
    <dbReference type="NCBI Taxonomy" id="264483"/>
    <lineage>
        <taxon>Eukaryota</taxon>
        <taxon>Fungi</taxon>
        <taxon>Dikarya</taxon>
        <taxon>Basidiomycota</taxon>
        <taxon>Agaricomycotina</taxon>
        <taxon>Tremellomycetes</taxon>
        <taxon>Cystofilobasidiales</taxon>
        <taxon>Mrakiaceae</taxon>
        <taxon>Phaffia</taxon>
    </lineage>
</organism>
<keyword evidence="2" id="KW-1133">Transmembrane helix</keyword>
<protein>
    <submittedName>
        <fullName evidence="3">Major facilitator superfamily domain, general substrate transporter</fullName>
    </submittedName>
</protein>
<dbReference type="PANTHER" id="PTHR40467">
    <property type="match status" value="1"/>
</dbReference>
<feature type="transmembrane region" description="Helical" evidence="2">
    <location>
        <begin position="122"/>
        <end position="141"/>
    </location>
</feature>
<name>A0A0F7SQG5_PHARH</name>
<keyword evidence="2" id="KW-0472">Membrane</keyword>
<dbReference type="InterPro" id="IPR039966">
    <property type="entry name" value="C553.12c"/>
</dbReference>
<feature type="compositionally biased region" description="Low complexity" evidence="1">
    <location>
        <begin position="54"/>
        <end position="65"/>
    </location>
</feature>
<dbReference type="PANTHER" id="PTHR40467:SF1">
    <property type="match status" value="1"/>
</dbReference>
<evidence type="ECO:0000256" key="2">
    <source>
        <dbReference type="SAM" id="Phobius"/>
    </source>
</evidence>
<accession>A0A0F7SQG5</accession>
<evidence type="ECO:0000313" key="3">
    <source>
        <dbReference type="EMBL" id="CED84477.1"/>
    </source>
</evidence>
<reference evidence="3" key="1">
    <citation type="submission" date="2014-08" db="EMBL/GenBank/DDBJ databases">
        <authorList>
            <person name="Sharma Rahul"/>
            <person name="Thines Marco"/>
        </authorList>
    </citation>
    <scope>NUCLEOTIDE SEQUENCE</scope>
</reference>
<feature type="transmembrane region" description="Helical" evidence="2">
    <location>
        <begin position="391"/>
        <end position="411"/>
    </location>
</feature>
<dbReference type="SUPFAM" id="SSF103473">
    <property type="entry name" value="MFS general substrate transporter"/>
    <property type="match status" value="1"/>
</dbReference>
<feature type="transmembrane region" description="Helical" evidence="2">
    <location>
        <begin position="351"/>
        <end position="371"/>
    </location>
</feature>
<sequence>MFVPFSSGNGDESQRADRYTAGRFKAHVKASPSKLRGPAQFSSSLDIGDRVQHSKPGSSSSNGRSTTQGPHQRFTQPGVRAQMKQRRERGVSISEPGAAEKGWWYSLMRPSRSRVESWLGTWWKRWSILVLVPCCVVWLWVATPFPVADPYKPELGFHWPRTPWSSAPSVSIPSRNFTSLLFSLTQESALTTTASNGTNPEGQLEQLPLDVNFFFFLFFYYGLYLHVALLFMTKLFDLYRLNWWPKRIGGKASYFFFWATALCIGWSSHHFDLVGRIKKFLGREGSDQAGGLDWERKTFWIVLTFATMGCPAIVCFSVLKRDKRHQYRKSLTPHQRTFLERQLTGRIPASYLRFLWFMAVLGIAMFALIAGQAYTSVYLSTLPHTSLDAAMWVYSWVGTTTCLGIVSTSILERKVRSRGLLYLFRYFSALVYFVFYRNLFARMRSLFILVQFVSTLVNIILYPLQMSAVFHRFLVFIRGYDKSLPEHRESLAIGLHAKSVAQNVSMVAFLYALSKTIWLSRDLEDLSLTQFLSLSRFLLTPRGYAAILHYGPNSVVYPFFKFGNADDDYTFSLTFTASSAIWASEIITSVTTNAICRWGFSMDINGVGLDVMRDYPDLVPACCVASAHVLMNILMFLLKTGTNTDACDA</sequence>
<dbReference type="EMBL" id="LN483166">
    <property type="protein sequence ID" value="CED84477.1"/>
    <property type="molecule type" value="Genomic_DNA"/>
</dbReference>
<feature type="transmembrane region" description="Helical" evidence="2">
    <location>
        <begin position="446"/>
        <end position="464"/>
    </location>
</feature>
<feature type="region of interest" description="Disordered" evidence="1">
    <location>
        <begin position="1"/>
        <end position="92"/>
    </location>
</feature>
<feature type="transmembrane region" description="Helical" evidence="2">
    <location>
        <begin position="299"/>
        <end position="319"/>
    </location>
</feature>
<dbReference type="AlphaFoldDB" id="A0A0F7SQG5"/>